<dbReference type="EMBL" id="KB454533">
    <property type="protein sequence ID" value="EME27349.1"/>
    <property type="molecule type" value="Genomic_DNA"/>
</dbReference>
<feature type="transmembrane region" description="Helical" evidence="1">
    <location>
        <begin position="164"/>
        <end position="188"/>
    </location>
</feature>
<evidence type="ECO:0000313" key="3">
    <source>
        <dbReference type="Proteomes" id="UP000030680"/>
    </source>
</evidence>
<accession>M2XVD8</accession>
<keyword evidence="1" id="KW-1133">Transmembrane helix</keyword>
<gene>
    <name evidence="2" type="ORF">Gasu_50790</name>
</gene>
<evidence type="ECO:0000256" key="1">
    <source>
        <dbReference type="SAM" id="Phobius"/>
    </source>
</evidence>
<evidence type="ECO:0000313" key="2">
    <source>
        <dbReference type="EMBL" id="EME27349.1"/>
    </source>
</evidence>
<keyword evidence="1" id="KW-0472">Membrane</keyword>
<sequence length="307" mass="35340">MYNQEQICLYTMKVATNTFCWVVYASICISVFSVTQVRSNFCPREDFSQYYKKAVETGCTCPNLYRCENSPINHTRVITRLRTQNLKLVVLEDEVLLQSNYTSDPEWCTIQGLAPVLVGWNFTFSCMGLLDRCLYCNMFTRQNQTTPIYPGGKGVCGVSIWRTAVFAVGMVACTFLVAVGIFFCVRYLQPRLARWRNIRRMIVNEYKSRPKVPMAYVEYGQSLNANVYLCRPESKHIFRTRHGVYHGSKHESQLLSCLPFHTNGWSCLEDCGLKRLSSRLLGERNDTYLISVNVQDAQESTAHEDHE</sequence>
<dbReference type="Proteomes" id="UP000030680">
    <property type="component" value="Unassembled WGS sequence"/>
</dbReference>
<dbReference type="AlphaFoldDB" id="M2XVD8"/>
<organism evidence="2 3">
    <name type="scientific">Galdieria sulphuraria</name>
    <name type="common">Red alga</name>
    <dbReference type="NCBI Taxonomy" id="130081"/>
    <lineage>
        <taxon>Eukaryota</taxon>
        <taxon>Rhodophyta</taxon>
        <taxon>Bangiophyceae</taxon>
        <taxon>Galdieriales</taxon>
        <taxon>Galdieriaceae</taxon>
        <taxon>Galdieria</taxon>
    </lineage>
</organism>
<proteinExistence type="predicted"/>
<name>M2XVD8_GALSU</name>
<dbReference type="RefSeq" id="XP_005703869.1">
    <property type="nucleotide sequence ID" value="XM_005703812.1"/>
</dbReference>
<keyword evidence="3" id="KW-1185">Reference proteome</keyword>
<dbReference type="GeneID" id="17086265"/>
<protein>
    <submittedName>
        <fullName evidence="2">Uncharacterized protein</fullName>
    </submittedName>
</protein>
<reference evidence="3" key="1">
    <citation type="journal article" date="2013" name="Science">
        <title>Gene transfer from bacteria and archaea facilitated evolution of an extremophilic eukaryote.</title>
        <authorList>
            <person name="Schonknecht G."/>
            <person name="Chen W.H."/>
            <person name="Ternes C.M."/>
            <person name="Barbier G.G."/>
            <person name="Shrestha R.P."/>
            <person name="Stanke M."/>
            <person name="Brautigam A."/>
            <person name="Baker B.J."/>
            <person name="Banfield J.F."/>
            <person name="Garavito R.M."/>
            <person name="Carr K."/>
            <person name="Wilkerson C."/>
            <person name="Rensing S.A."/>
            <person name="Gagneul D."/>
            <person name="Dickenson N.E."/>
            <person name="Oesterhelt C."/>
            <person name="Lercher M.J."/>
            <person name="Weber A.P."/>
        </authorList>
    </citation>
    <scope>NUCLEOTIDE SEQUENCE [LARGE SCALE GENOMIC DNA]</scope>
    <source>
        <strain evidence="3">074W</strain>
    </source>
</reference>
<dbReference type="Gramene" id="EME27349">
    <property type="protein sequence ID" value="EME27349"/>
    <property type="gene ID" value="Gasu_50790"/>
</dbReference>
<dbReference type="OrthoDB" id="10301222at2759"/>
<keyword evidence="1" id="KW-0812">Transmembrane</keyword>